<dbReference type="EMBL" id="JBBWWT010000008">
    <property type="protein sequence ID" value="MEL1265804.1"/>
    <property type="molecule type" value="Genomic_DNA"/>
</dbReference>
<dbReference type="Proteomes" id="UP001459204">
    <property type="component" value="Unassembled WGS sequence"/>
</dbReference>
<evidence type="ECO:0000313" key="2">
    <source>
        <dbReference type="EMBL" id="MEL1265804.1"/>
    </source>
</evidence>
<gene>
    <name evidence="2" type="ORF">AAD027_15725</name>
</gene>
<proteinExistence type="predicted"/>
<accession>A0ABU9J4K8</accession>
<evidence type="ECO:0000256" key="1">
    <source>
        <dbReference type="SAM" id="MobiDB-lite"/>
    </source>
</evidence>
<feature type="region of interest" description="Disordered" evidence="1">
    <location>
        <begin position="153"/>
        <end position="192"/>
    </location>
</feature>
<protein>
    <submittedName>
        <fullName evidence="2">Uncharacterized protein</fullName>
    </submittedName>
</protein>
<organism evidence="2 3">
    <name type="scientific">Pseudoxanthomonas putridarboris</name>
    <dbReference type="NCBI Taxonomy" id="752605"/>
    <lineage>
        <taxon>Bacteria</taxon>
        <taxon>Pseudomonadati</taxon>
        <taxon>Pseudomonadota</taxon>
        <taxon>Gammaproteobacteria</taxon>
        <taxon>Lysobacterales</taxon>
        <taxon>Lysobacteraceae</taxon>
        <taxon>Pseudoxanthomonas</taxon>
    </lineage>
</organism>
<evidence type="ECO:0000313" key="3">
    <source>
        <dbReference type="Proteomes" id="UP001459204"/>
    </source>
</evidence>
<sequence>MVFSAAADIQSDAHACCTLADGTPVVLELLDPISSARSQRGGKFRLKLQESVVVDGVTVLPAGTEGMGEIVHAERSRGGGKPGELILTARYLRLGDRTIKLRSFKLGGSGRDTSHIAIGAAVAIGPFAQFIHGKEIEIPAHASGSAKLAETVQLPAAPDAAPDFLDAAPASEPDPDPPQTIPEATQPSNIQE</sequence>
<keyword evidence="3" id="KW-1185">Reference proteome</keyword>
<reference evidence="2 3" key="1">
    <citation type="submission" date="2024-04" db="EMBL/GenBank/DDBJ databases">
        <title>Draft genome sequence of Pseudoxanthomonas putridarboris WD12.</title>
        <authorList>
            <person name="Oh J."/>
        </authorList>
    </citation>
    <scope>NUCLEOTIDE SEQUENCE [LARGE SCALE GENOMIC DNA]</scope>
    <source>
        <strain evidence="2 3">WD12</strain>
    </source>
</reference>
<feature type="compositionally biased region" description="Polar residues" evidence="1">
    <location>
        <begin position="182"/>
        <end position="192"/>
    </location>
</feature>
<name>A0ABU9J4K8_9GAMM</name>
<feature type="compositionally biased region" description="Low complexity" evidence="1">
    <location>
        <begin position="154"/>
        <end position="171"/>
    </location>
</feature>
<comment type="caution">
    <text evidence="2">The sequence shown here is derived from an EMBL/GenBank/DDBJ whole genome shotgun (WGS) entry which is preliminary data.</text>
</comment>